<dbReference type="SUPFAM" id="SSF51445">
    <property type="entry name" value="(Trans)glycosidases"/>
    <property type="match status" value="1"/>
</dbReference>
<dbReference type="InterPro" id="IPR045857">
    <property type="entry name" value="O16G_dom_2"/>
</dbReference>
<sequence>MTEWWRDAVIYQIYPRSFQDSNGDGIGDLPGITRRLDHVARLGVDAIWLSPIFTSPMKDMGYDVSDYTDIDPLFGTLADFDALVARAHELGLKVIIDQVLSHSSDRHPWFAESRQSRDNDKADWYVWADPNPDGTPPNNWPSVFGGPAWEWEPRRRQYYLHNFLIEQPDLNLWNREVQDALLDTMRFWLDRGVDGFRLDTVNYYFHDARLRDNPPDSAHPGPDTYNYQRHVYSKNRPENIAFLKRMRSLTDEYDARMMVGEVGDRGETSIRIMAEYTAGDHLLHMCYSFEMLSHQFTARHFRHTVEGVHQGAPDSHACWSFSNHDVFRHVTRWLPHAESTEALARQAAAMLLSFPGTICLYQGEELGQTETELSYEELTDPPALRFWPEVKGRDGCRTPMIWDMGENAGFSTAKPWLPVKEPQAARAVAGQEADNDSVLSAYRATIAFRKSQVPLRAGHTSFLDLPEPILAFHRGIGGEALTCVFNLSPTPASLTLSDDAVLAGPSRATLTGRTLALPPNGFAWLDRAVDLLA</sequence>
<dbReference type="Gene3D" id="2.60.40.1180">
    <property type="entry name" value="Golgi alpha-mannosidase II"/>
    <property type="match status" value="1"/>
</dbReference>
<reference evidence="4" key="1">
    <citation type="journal article" date="2019" name="Int. J. Syst. Evol. Microbiol.">
        <title>The Global Catalogue of Microorganisms (GCM) 10K type strain sequencing project: providing services to taxonomists for standard genome sequencing and annotation.</title>
        <authorList>
            <consortium name="The Broad Institute Genomics Platform"/>
            <consortium name="The Broad Institute Genome Sequencing Center for Infectious Disease"/>
            <person name="Wu L."/>
            <person name="Ma J."/>
        </authorList>
    </citation>
    <scope>NUCLEOTIDE SEQUENCE [LARGE SCALE GENOMIC DNA]</scope>
    <source>
        <strain evidence="4">KCTC 52239</strain>
    </source>
</reference>
<keyword evidence="4" id="KW-1185">Reference proteome</keyword>
<keyword evidence="3" id="KW-0378">Hydrolase</keyword>
<dbReference type="PANTHER" id="PTHR10357:SF179">
    <property type="entry name" value="NEUTRAL AND BASIC AMINO ACID TRANSPORT PROTEIN RBAT"/>
    <property type="match status" value="1"/>
</dbReference>
<dbReference type="EMBL" id="JBHRTE010000039">
    <property type="protein sequence ID" value="MFC3168348.1"/>
    <property type="molecule type" value="Genomic_DNA"/>
</dbReference>
<evidence type="ECO:0000256" key="1">
    <source>
        <dbReference type="ARBA" id="ARBA00008061"/>
    </source>
</evidence>
<dbReference type="CDD" id="cd11330">
    <property type="entry name" value="AmyAc_OligoGlu"/>
    <property type="match status" value="1"/>
</dbReference>
<dbReference type="Gene3D" id="3.20.20.80">
    <property type="entry name" value="Glycosidases"/>
    <property type="match status" value="2"/>
</dbReference>
<comment type="similarity">
    <text evidence="1">Belongs to the glycosyl hydrolase 13 family.</text>
</comment>
<dbReference type="GO" id="GO:0004558">
    <property type="term" value="F:alpha-1,4-glucosidase activity"/>
    <property type="evidence" value="ECO:0007669"/>
    <property type="project" value="UniProtKB-EC"/>
</dbReference>
<dbReference type="Gene3D" id="3.90.400.10">
    <property type="entry name" value="Oligo-1,6-glucosidase, Domain 2"/>
    <property type="match status" value="1"/>
</dbReference>
<comment type="caution">
    <text evidence="3">The sequence shown here is derived from an EMBL/GenBank/DDBJ whole genome shotgun (WGS) entry which is preliminary data.</text>
</comment>
<accession>A0ABV7IEI9</accession>
<dbReference type="InterPro" id="IPR006047">
    <property type="entry name" value="GH13_cat_dom"/>
</dbReference>
<keyword evidence="3" id="KW-0326">Glycosidase</keyword>
<protein>
    <submittedName>
        <fullName evidence="3">Alpha-glucosidase</fullName>
        <ecNumber evidence="3">3.2.1.20</ecNumber>
    </submittedName>
</protein>
<name>A0ABV7IEI9_9RHOB</name>
<dbReference type="SUPFAM" id="SSF51011">
    <property type="entry name" value="Glycosyl hydrolase domain"/>
    <property type="match status" value="1"/>
</dbReference>
<feature type="domain" description="Glycosyl hydrolase family 13 catalytic" evidence="2">
    <location>
        <begin position="12"/>
        <end position="397"/>
    </location>
</feature>
<dbReference type="Proteomes" id="UP001595557">
    <property type="component" value="Unassembled WGS sequence"/>
</dbReference>
<dbReference type="InterPro" id="IPR017853">
    <property type="entry name" value="GH"/>
</dbReference>
<organism evidence="3 4">
    <name type="scientific">Paracoccus fontiphilus</name>
    <dbReference type="NCBI Taxonomy" id="1815556"/>
    <lineage>
        <taxon>Bacteria</taxon>
        <taxon>Pseudomonadati</taxon>
        <taxon>Pseudomonadota</taxon>
        <taxon>Alphaproteobacteria</taxon>
        <taxon>Rhodobacterales</taxon>
        <taxon>Paracoccaceae</taxon>
        <taxon>Paracoccus</taxon>
    </lineage>
</organism>
<dbReference type="SMART" id="SM00642">
    <property type="entry name" value="Aamy"/>
    <property type="match status" value="1"/>
</dbReference>
<dbReference type="EC" id="3.2.1.20" evidence="3"/>
<dbReference type="PANTHER" id="PTHR10357">
    <property type="entry name" value="ALPHA-AMYLASE FAMILY MEMBER"/>
    <property type="match status" value="1"/>
</dbReference>
<evidence type="ECO:0000259" key="2">
    <source>
        <dbReference type="SMART" id="SM00642"/>
    </source>
</evidence>
<gene>
    <name evidence="3" type="ORF">ACFOD7_09825</name>
</gene>
<dbReference type="InterPro" id="IPR013780">
    <property type="entry name" value="Glyco_hydro_b"/>
</dbReference>
<proteinExistence type="inferred from homology"/>
<dbReference type="Pfam" id="PF00128">
    <property type="entry name" value="Alpha-amylase"/>
    <property type="match status" value="1"/>
</dbReference>
<evidence type="ECO:0000313" key="4">
    <source>
        <dbReference type="Proteomes" id="UP001595557"/>
    </source>
</evidence>
<dbReference type="RefSeq" id="WP_207470004.1">
    <property type="nucleotide sequence ID" value="NZ_JAFNAW010000036.1"/>
</dbReference>
<evidence type="ECO:0000313" key="3">
    <source>
        <dbReference type="EMBL" id="MFC3168348.1"/>
    </source>
</evidence>